<feature type="transmembrane region" description="Helical" evidence="1">
    <location>
        <begin position="174"/>
        <end position="196"/>
    </location>
</feature>
<evidence type="ECO:0000256" key="1">
    <source>
        <dbReference type="SAM" id="Phobius"/>
    </source>
</evidence>
<dbReference type="InterPro" id="IPR051082">
    <property type="entry name" value="Pentapeptide-BTB/POZ_domain"/>
</dbReference>
<gene>
    <name evidence="2" type="ORF">OGM63_21730</name>
</gene>
<dbReference type="Pfam" id="PF00805">
    <property type="entry name" value="Pentapeptide"/>
    <property type="match status" value="3"/>
</dbReference>
<keyword evidence="1" id="KW-0472">Membrane</keyword>
<accession>A0ABT3B400</accession>
<evidence type="ECO:0000313" key="2">
    <source>
        <dbReference type="EMBL" id="MCV3216097.1"/>
    </source>
</evidence>
<comment type="caution">
    <text evidence="2">The sequence shown here is derived from an EMBL/GenBank/DDBJ whole genome shotgun (WGS) entry which is preliminary data.</text>
</comment>
<evidence type="ECO:0000313" key="3">
    <source>
        <dbReference type="Proteomes" id="UP001526143"/>
    </source>
</evidence>
<protein>
    <submittedName>
        <fullName evidence="2">Pentapeptide repeat-containing protein</fullName>
    </submittedName>
</protein>
<name>A0ABT3B400_9CYAN</name>
<feature type="transmembrane region" description="Helical" evidence="1">
    <location>
        <begin position="202"/>
        <end position="221"/>
    </location>
</feature>
<proteinExistence type="predicted"/>
<feature type="transmembrane region" description="Helical" evidence="1">
    <location>
        <begin position="134"/>
        <end position="162"/>
    </location>
</feature>
<dbReference type="InterPro" id="IPR001646">
    <property type="entry name" value="5peptide_repeat"/>
</dbReference>
<feature type="transmembrane region" description="Helical" evidence="1">
    <location>
        <begin position="233"/>
        <end position="257"/>
    </location>
</feature>
<sequence length="741" mass="82795">MAQSYSGQDLRRQHFAGQDLRGRDFSDADLREANFAGATLYKANFSGANVRGANFTTAKLDKADFSNAKIQGANFHQAKLRATKFLKVSVDDTNSLPSVDFSKAEIQGTNFTDAFLNHADFTGAQAGLTRFWSFILYGIHIFLCLISGFTATISITFLIYFFRTSSKKPSFLDSIFIGITSIVIIVTLRTFLLNFFRQFVSTSRWLGIIAIIIVFVVAFVIAKTSEEEDFSSFIMTGILLFLILIITTNAATIFAGVEDLLPKPLGNIIQNLGRKSINNPNGTNGTWISMVLTSIVGAIFGCWFSRSAINENPQFNWLWKMYLLLATTGGTTFNQADLTNAVFTSANLKGGNLQNAIITGTLWYRGKSLERARVGNNYLKLPQVRELVVRLDGKGQNFNNLNLEGINLETPNLSKASNLLERTNLSSASFVGTNLNKANLQSVNLEKANLKQTKLNGANLTKACLTGAIIEDWNIDQTTILSNVKCEFIFLNEHPDPNSGIQKRLPHPPNIFKPGDFEKIFIGERNTVQLFIRHEQNRQALTAAFEHLIKNNPDITPEDFREFRRIDDNVLVTIRVPQYTFEGVVEQEFEQVYQQVKQESPSNSRSGEFENQPLFEFILRLINTIGENMNEKREINIHGNNSRYIENNGSYVERDYINMSQDLTKAASQIQDLIEQLQKRGVTVDVAQTQVAENIATQAKNDSTMKEKLAKWGQSLGDATVSDVVKSVVKLAIRSAGIPLP</sequence>
<dbReference type="PANTHER" id="PTHR14136">
    <property type="entry name" value="BTB_POZ DOMAIN-CONTAINING PROTEIN KCTD9"/>
    <property type="match status" value="1"/>
</dbReference>
<dbReference type="PANTHER" id="PTHR14136:SF17">
    <property type="entry name" value="BTB_POZ DOMAIN-CONTAINING PROTEIN KCTD9"/>
    <property type="match status" value="1"/>
</dbReference>
<organism evidence="2 3">
    <name type="scientific">Plectonema radiosum NIES-515</name>
    <dbReference type="NCBI Taxonomy" id="2986073"/>
    <lineage>
        <taxon>Bacteria</taxon>
        <taxon>Bacillati</taxon>
        <taxon>Cyanobacteriota</taxon>
        <taxon>Cyanophyceae</taxon>
        <taxon>Oscillatoriophycideae</taxon>
        <taxon>Oscillatoriales</taxon>
        <taxon>Microcoleaceae</taxon>
        <taxon>Plectonema</taxon>
    </lineage>
</organism>
<dbReference type="SUPFAM" id="SSF141571">
    <property type="entry name" value="Pentapeptide repeat-like"/>
    <property type="match status" value="2"/>
</dbReference>
<reference evidence="2 3" key="1">
    <citation type="submission" date="2022-10" db="EMBL/GenBank/DDBJ databases">
        <title>Identification of biosynthetic pathway for the production of the potent trypsin inhibitor radiosumin.</title>
        <authorList>
            <person name="Fewer D.P."/>
            <person name="Delbaje E."/>
            <person name="Ouyang X."/>
            <person name="Agostino P.D."/>
            <person name="Wahlsten M."/>
            <person name="Jokela J."/>
            <person name="Permi P."/>
            <person name="Haapaniemi E."/>
            <person name="Koistinen H."/>
        </authorList>
    </citation>
    <scope>NUCLEOTIDE SEQUENCE [LARGE SCALE GENOMIC DNA]</scope>
    <source>
        <strain evidence="2 3">NIES-515</strain>
    </source>
</reference>
<keyword evidence="1" id="KW-0812">Transmembrane</keyword>
<dbReference type="Proteomes" id="UP001526143">
    <property type="component" value="Unassembled WGS sequence"/>
</dbReference>
<dbReference type="Gene3D" id="2.160.20.80">
    <property type="entry name" value="E3 ubiquitin-protein ligase SopA"/>
    <property type="match status" value="2"/>
</dbReference>
<dbReference type="RefSeq" id="WP_263747744.1">
    <property type="nucleotide sequence ID" value="NZ_JAOWRF010000309.1"/>
</dbReference>
<dbReference type="EMBL" id="JAOWRF010000309">
    <property type="protein sequence ID" value="MCV3216097.1"/>
    <property type="molecule type" value="Genomic_DNA"/>
</dbReference>
<keyword evidence="1" id="KW-1133">Transmembrane helix</keyword>
<feature type="transmembrane region" description="Helical" evidence="1">
    <location>
        <begin position="285"/>
        <end position="304"/>
    </location>
</feature>
<keyword evidence="3" id="KW-1185">Reference proteome</keyword>
<dbReference type="Pfam" id="PF13599">
    <property type="entry name" value="Pentapeptide_4"/>
    <property type="match status" value="1"/>
</dbReference>